<protein>
    <submittedName>
        <fullName evidence="2">Uncharacterized protein</fullName>
    </submittedName>
</protein>
<accession>A0ABR1LWZ5</accession>
<evidence type="ECO:0000256" key="1">
    <source>
        <dbReference type="SAM" id="MobiDB-lite"/>
    </source>
</evidence>
<dbReference type="RefSeq" id="XP_066656994.1">
    <property type="nucleotide sequence ID" value="XM_066802920.1"/>
</dbReference>
<proteinExistence type="predicted"/>
<evidence type="ECO:0000313" key="3">
    <source>
        <dbReference type="Proteomes" id="UP001360953"/>
    </source>
</evidence>
<keyword evidence="3" id="KW-1185">Reference proteome</keyword>
<evidence type="ECO:0000313" key="2">
    <source>
        <dbReference type="EMBL" id="KAK7539723.1"/>
    </source>
</evidence>
<dbReference type="Proteomes" id="UP001360953">
    <property type="component" value="Unassembled WGS sequence"/>
</dbReference>
<reference evidence="2 3" key="1">
    <citation type="submission" date="2024-04" db="EMBL/GenBank/DDBJ databases">
        <title>Phyllosticta paracitricarpa is synonymous to the EU quarantine fungus P. citricarpa based on phylogenomic analyses.</title>
        <authorList>
            <consortium name="Lawrence Berkeley National Laboratory"/>
            <person name="Van ingen-buijs V.A."/>
            <person name="Van westerhoven A.C."/>
            <person name="Haridas S."/>
            <person name="Skiadas P."/>
            <person name="Martin F."/>
            <person name="Groenewald J.Z."/>
            <person name="Crous P.W."/>
            <person name="Seidl M.F."/>
        </authorList>
    </citation>
    <scope>NUCLEOTIDE SEQUENCE [LARGE SCALE GENOMIC DNA]</scope>
    <source>
        <strain evidence="2 3">CPC 17464</strain>
    </source>
</reference>
<name>A0ABR1LWZ5_9PEZI</name>
<dbReference type="GeneID" id="92035826"/>
<comment type="caution">
    <text evidence="2">The sequence shown here is derived from an EMBL/GenBank/DDBJ whole genome shotgun (WGS) entry which is preliminary data.</text>
</comment>
<feature type="region of interest" description="Disordered" evidence="1">
    <location>
        <begin position="1"/>
        <end position="27"/>
    </location>
</feature>
<organism evidence="2 3">
    <name type="scientific">Phyllosticta citribraziliensis</name>
    <dbReference type="NCBI Taxonomy" id="989973"/>
    <lineage>
        <taxon>Eukaryota</taxon>
        <taxon>Fungi</taxon>
        <taxon>Dikarya</taxon>
        <taxon>Ascomycota</taxon>
        <taxon>Pezizomycotina</taxon>
        <taxon>Dothideomycetes</taxon>
        <taxon>Dothideomycetes incertae sedis</taxon>
        <taxon>Botryosphaeriales</taxon>
        <taxon>Phyllostictaceae</taxon>
        <taxon>Phyllosticta</taxon>
    </lineage>
</organism>
<dbReference type="EMBL" id="JBBPEH010000004">
    <property type="protein sequence ID" value="KAK7539723.1"/>
    <property type="molecule type" value="Genomic_DNA"/>
</dbReference>
<sequence>MMARGARPGPHCRKRKETTTTTTTTTTTCKHPMIAERPLSEKGNLPKLHKLSNTSLISAFNAYGVWQLASNLMEKNVNAEIARRHINYYKEEGVWATTPILYEDEFNADYHVPASKEQSFTATGLQQYLTEVISVSPAERLQALSWAFPVPLLGLANVSKIDIPFHPLLVEEKFELSDEVGFFLPKNECYSKVYAFDDAQCAGSFARRCTGVVDLATLIYGYALEGDSMKKRRH</sequence>
<gene>
    <name evidence="2" type="ORF">J3D65DRAFT_666419</name>
</gene>